<evidence type="ECO:0000256" key="1">
    <source>
        <dbReference type="SAM" id="SignalP"/>
    </source>
</evidence>
<dbReference type="InterPro" id="IPR002913">
    <property type="entry name" value="START_lipid-bd_dom"/>
</dbReference>
<evidence type="ECO:0000313" key="3">
    <source>
        <dbReference type="EMBL" id="QTH63232.1"/>
    </source>
</evidence>
<dbReference type="KEGG" id="psym:J1N51_10840"/>
<dbReference type="Gene3D" id="3.30.530.20">
    <property type="match status" value="1"/>
</dbReference>
<evidence type="ECO:0000259" key="2">
    <source>
        <dbReference type="Pfam" id="PF01852"/>
    </source>
</evidence>
<proteinExistence type="predicted"/>
<dbReference type="InterPro" id="IPR023393">
    <property type="entry name" value="START-like_dom_sf"/>
</dbReference>
<dbReference type="Pfam" id="PF01852">
    <property type="entry name" value="START"/>
    <property type="match status" value="1"/>
</dbReference>
<protein>
    <recommendedName>
        <fullName evidence="2">START domain-containing protein</fullName>
    </recommendedName>
</protein>
<dbReference type="Proteomes" id="UP000682739">
    <property type="component" value="Chromosome"/>
</dbReference>
<dbReference type="SUPFAM" id="SSF55961">
    <property type="entry name" value="Bet v1-like"/>
    <property type="match status" value="1"/>
</dbReference>
<reference evidence="3" key="1">
    <citation type="submission" date="2021-03" db="EMBL/GenBank/DDBJ databases">
        <title>Description of Psychrosphaera ytuae sp. nov. isolated from deep sea sediment of South China Sea.</title>
        <authorList>
            <person name="Zhang J."/>
            <person name="Xu X.-D."/>
        </authorList>
    </citation>
    <scope>NUCLEOTIDE SEQUENCE</scope>
    <source>
        <strain evidence="3">MTZ26</strain>
    </source>
</reference>
<organism evidence="3 4">
    <name type="scientific">Psychrosphaera ytuae</name>
    <dbReference type="NCBI Taxonomy" id="2820710"/>
    <lineage>
        <taxon>Bacteria</taxon>
        <taxon>Pseudomonadati</taxon>
        <taxon>Pseudomonadota</taxon>
        <taxon>Gammaproteobacteria</taxon>
        <taxon>Alteromonadales</taxon>
        <taxon>Pseudoalteromonadaceae</taxon>
        <taxon>Psychrosphaera</taxon>
    </lineage>
</organism>
<keyword evidence="4" id="KW-1185">Reference proteome</keyword>
<dbReference type="EMBL" id="CP072110">
    <property type="protein sequence ID" value="QTH63232.1"/>
    <property type="molecule type" value="Genomic_DNA"/>
</dbReference>
<dbReference type="AlphaFoldDB" id="A0A975D9X3"/>
<feature type="chain" id="PRO_5036995001" description="START domain-containing protein" evidence="1">
    <location>
        <begin position="26"/>
        <end position="227"/>
    </location>
</feature>
<gene>
    <name evidence="3" type="ORF">J1N51_10840</name>
</gene>
<sequence>MTFNRFVLSTSLLLSLVVVVSIAKADANELEKYGIPEQISTYANLKWQPEIVEPKYSIETATIDDFDFKAVKATLSLSVPFDQAVLLFPQNDACWQWLSRCKSSKTLRQITDDKAIVYTNIDMPWPITDRSFVFLSDTQRSSDRLEMRFIPSDLHVEVEKRTVRGFAYSHYVIEPSSNADMADIETNVTVVMYTNFGGSVSAGLINGKLADEMESDLINLLKLSTPK</sequence>
<evidence type="ECO:0000313" key="4">
    <source>
        <dbReference type="Proteomes" id="UP000682739"/>
    </source>
</evidence>
<keyword evidence="1" id="KW-0732">Signal</keyword>
<dbReference type="RefSeq" id="WP_208831262.1">
    <property type="nucleotide sequence ID" value="NZ_CP072110.1"/>
</dbReference>
<feature type="domain" description="START" evidence="2">
    <location>
        <begin position="67"/>
        <end position="205"/>
    </location>
</feature>
<accession>A0A975D9X3</accession>
<name>A0A975D9X3_9GAMM</name>
<feature type="signal peptide" evidence="1">
    <location>
        <begin position="1"/>
        <end position="25"/>
    </location>
</feature>
<dbReference type="GO" id="GO:0008289">
    <property type="term" value="F:lipid binding"/>
    <property type="evidence" value="ECO:0007669"/>
    <property type="project" value="InterPro"/>
</dbReference>